<feature type="region of interest" description="Disordered" evidence="1">
    <location>
        <begin position="1"/>
        <end position="28"/>
    </location>
</feature>
<gene>
    <name evidence="2" type="ORF">RMAR0315_LOCUS5891</name>
</gene>
<dbReference type="EMBL" id="HBEK01010650">
    <property type="protein sequence ID" value="CAD8395905.1"/>
    <property type="molecule type" value="Transcribed_RNA"/>
</dbReference>
<evidence type="ECO:0000313" key="2">
    <source>
        <dbReference type="EMBL" id="CAD8395905.1"/>
    </source>
</evidence>
<name>A0A7S0BJV0_9RHOD</name>
<sequence>MPSSEMRSEEVSGASLEGEAPAKKRRRYSEAQDLSLLRRILEVKAHLAPYGEKMKRFATTADLLNESELFPWHVDSKNCLERFNLLTELHKRNNIKADSLRQRTSREQLLDSIVEQMNSVKGIKESETGGSSGMDAHVKAETREPKVLGHASKRRNSSNESSGSSQGGKEVALSTHLEEKLARRVLEHILESKLGQGSERESYRTLVATLERHEEILSQQGTILERQTETLSHLVDLLNSMREENREHREVVRRMSK</sequence>
<protein>
    <submittedName>
        <fullName evidence="2">Uncharacterized protein</fullName>
    </submittedName>
</protein>
<proteinExistence type="predicted"/>
<feature type="compositionally biased region" description="Low complexity" evidence="1">
    <location>
        <begin position="158"/>
        <end position="170"/>
    </location>
</feature>
<feature type="region of interest" description="Disordered" evidence="1">
    <location>
        <begin position="142"/>
        <end position="174"/>
    </location>
</feature>
<accession>A0A7S0BJV0</accession>
<dbReference type="AlphaFoldDB" id="A0A7S0BJV0"/>
<reference evidence="2" key="1">
    <citation type="submission" date="2021-01" db="EMBL/GenBank/DDBJ databases">
        <authorList>
            <person name="Corre E."/>
            <person name="Pelletier E."/>
            <person name="Niang G."/>
            <person name="Scheremetjew M."/>
            <person name="Finn R."/>
            <person name="Kale V."/>
            <person name="Holt S."/>
            <person name="Cochrane G."/>
            <person name="Meng A."/>
            <person name="Brown T."/>
            <person name="Cohen L."/>
        </authorList>
    </citation>
    <scope>NUCLEOTIDE SEQUENCE</scope>
    <source>
        <strain evidence="2">UTEX LB 2760</strain>
    </source>
</reference>
<organism evidence="2">
    <name type="scientific">Rhodosorus marinus</name>
    <dbReference type="NCBI Taxonomy" id="101924"/>
    <lineage>
        <taxon>Eukaryota</taxon>
        <taxon>Rhodophyta</taxon>
        <taxon>Stylonematophyceae</taxon>
        <taxon>Stylonematales</taxon>
        <taxon>Stylonemataceae</taxon>
        <taxon>Rhodosorus</taxon>
    </lineage>
</organism>
<evidence type="ECO:0000256" key="1">
    <source>
        <dbReference type="SAM" id="MobiDB-lite"/>
    </source>
</evidence>
<feature type="compositionally biased region" description="Basic and acidic residues" evidence="1">
    <location>
        <begin position="1"/>
        <end position="10"/>
    </location>
</feature>